<organism evidence="1 2">
    <name type="scientific">Ectocarpus siliculosus</name>
    <name type="common">Brown alga</name>
    <name type="synonym">Conferva siliculosa</name>
    <dbReference type="NCBI Taxonomy" id="2880"/>
    <lineage>
        <taxon>Eukaryota</taxon>
        <taxon>Sar</taxon>
        <taxon>Stramenopiles</taxon>
        <taxon>Ochrophyta</taxon>
        <taxon>PX clade</taxon>
        <taxon>Phaeophyceae</taxon>
        <taxon>Ectocarpales</taxon>
        <taxon>Ectocarpaceae</taxon>
        <taxon>Ectocarpus</taxon>
    </lineage>
</organism>
<accession>D7FK22</accession>
<dbReference type="EMBL" id="FN649760">
    <property type="protein sequence ID" value="CBJ34195.1"/>
    <property type="molecule type" value="Genomic_DNA"/>
</dbReference>
<protein>
    <submittedName>
        <fullName evidence="1">Uncharacterized protein</fullName>
    </submittedName>
</protein>
<proteinExistence type="predicted"/>
<name>D7FK22_ECTSI</name>
<dbReference type="Proteomes" id="UP000002630">
    <property type="component" value="Unassembled WGS sequence"/>
</dbReference>
<sequence>MCAGRLSLQVVADFLEHWELHQTLSVLKLETDMATEDLLSTEELGSIVANGAVVGKGEMKTPEGKTSPVMLQKSC</sequence>
<evidence type="ECO:0000313" key="1">
    <source>
        <dbReference type="EMBL" id="CBJ34195.1"/>
    </source>
</evidence>
<gene>
    <name evidence="1" type="ORF">Esi_1397_0001</name>
</gene>
<dbReference type="AlphaFoldDB" id="D7FK22"/>
<reference evidence="1 2" key="1">
    <citation type="journal article" date="2010" name="Nature">
        <title>The Ectocarpus genome and the independent evolution of multicellularity in brown algae.</title>
        <authorList>
            <person name="Cock J.M."/>
            <person name="Sterck L."/>
            <person name="Rouze P."/>
            <person name="Scornet D."/>
            <person name="Allen A.E."/>
            <person name="Amoutzias G."/>
            <person name="Anthouard V."/>
            <person name="Artiguenave F."/>
            <person name="Aury J.M."/>
            <person name="Badger J.H."/>
            <person name="Beszteri B."/>
            <person name="Billiau K."/>
            <person name="Bonnet E."/>
            <person name="Bothwell J.H."/>
            <person name="Bowler C."/>
            <person name="Boyen C."/>
            <person name="Brownlee C."/>
            <person name="Carrano C.J."/>
            <person name="Charrier B."/>
            <person name="Cho G.Y."/>
            <person name="Coelho S.M."/>
            <person name="Collen J."/>
            <person name="Corre E."/>
            <person name="Da Silva C."/>
            <person name="Delage L."/>
            <person name="Delaroque N."/>
            <person name="Dittami S.M."/>
            <person name="Doulbeau S."/>
            <person name="Elias M."/>
            <person name="Farnham G."/>
            <person name="Gachon C.M."/>
            <person name="Gschloessl B."/>
            <person name="Heesch S."/>
            <person name="Jabbari K."/>
            <person name="Jubin C."/>
            <person name="Kawai H."/>
            <person name="Kimura K."/>
            <person name="Kloareg B."/>
            <person name="Kupper F.C."/>
            <person name="Lang D."/>
            <person name="Le Bail A."/>
            <person name="Leblanc C."/>
            <person name="Lerouge P."/>
            <person name="Lohr M."/>
            <person name="Lopez P.J."/>
            <person name="Martens C."/>
            <person name="Maumus F."/>
            <person name="Michel G."/>
            <person name="Miranda-Saavedra D."/>
            <person name="Morales J."/>
            <person name="Moreau H."/>
            <person name="Motomura T."/>
            <person name="Nagasato C."/>
            <person name="Napoli C.A."/>
            <person name="Nelson D.R."/>
            <person name="Nyvall-Collen P."/>
            <person name="Peters A.F."/>
            <person name="Pommier C."/>
            <person name="Potin P."/>
            <person name="Poulain J."/>
            <person name="Quesneville H."/>
            <person name="Read B."/>
            <person name="Rensing S.A."/>
            <person name="Ritter A."/>
            <person name="Rousvoal S."/>
            <person name="Samanta M."/>
            <person name="Samson G."/>
            <person name="Schroeder D.C."/>
            <person name="Segurens B."/>
            <person name="Strittmatter M."/>
            <person name="Tonon T."/>
            <person name="Tregear J.W."/>
            <person name="Valentin K."/>
            <person name="von Dassow P."/>
            <person name="Yamagishi T."/>
            <person name="Van de Peer Y."/>
            <person name="Wincker P."/>
        </authorList>
    </citation>
    <scope>NUCLEOTIDE SEQUENCE [LARGE SCALE GENOMIC DNA]</scope>
    <source>
        <strain evidence="2">Ec32 / CCAP1310/4</strain>
    </source>
</reference>
<dbReference type="InParanoid" id="D7FK22"/>
<keyword evidence="2" id="KW-1185">Reference proteome</keyword>
<evidence type="ECO:0000313" key="2">
    <source>
        <dbReference type="Proteomes" id="UP000002630"/>
    </source>
</evidence>
<dbReference type="Gene3D" id="1.20.960.40">
    <property type="match status" value="1"/>
</dbReference>